<gene>
    <name evidence="2" type="ORF">WJM97_10320</name>
</gene>
<dbReference type="InterPro" id="IPR011009">
    <property type="entry name" value="Kinase-like_dom_sf"/>
</dbReference>
<dbReference type="Gene3D" id="1.10.510.10">
    <property type="entry name" value="Transferase(Phosphotransferase) domain 1"/>
    <property type="match status" value="1"/>
</dbReference>
<accession>A0ABZ2UXB5</accession>
<evidence type="ECO:0000313" key="2">
    <source>
        <dbReference type="EMBL" id="WZB90048.1"/>
    </source>
</evidence>
<dbReference type="Gene3D" id="3.40.50.1460">
    <property type="match status" value="1"/>
</dbReference>
<dbReference type="InterPro" id="IPR045544">
    <property type="entry name" value="TCAD9"/>
</dbReference>
<dbReference type="SUPFAM" id="SSF56112">
    <property type="entry name" value="Protein kinase-like (PK-like)"/>
    <property type="match status" value="1"/>
</dbReference>
<feature type="domain" description="Ternary complex associated" evidence="1">
    <location>
        <begin position="568"/>
        <end position="1085"/>
    </location>
</feature>
<organism evidence="2 3">
    <name type="scientific">Okeanomitos corallinicola TIOX110</name>
    <dbReference type="NCBI Taxonomy" id="3133117"/>
    <lineage>
        <taxon>Bacteria</taxon>
        <taxon>Bacillati</taxon>
        <taxon>Cyanobacteriota</taxon>
        <taxon>Cyanophyceae</taxon>
        <taxon>Nostocales</taxon>
        <taxon>Aphanizomenonaceae</taxon>
        <taxon>Okeanomitos</taxon>
    </lineage>
</organism>
<evidence type="ECO:0000259" key="1">
    <source>
        <dbReference type="Pfam" id="PF19974"/>
    </source>
</evidence>
<protein>
    <recommendedName>
        <fullName evidence="1">Ternary complex associated domain-containing protein</fullName>
    </recommendedName>
</protein>
<sequence>MKRQALVVGINRYPFWREFPTSKDGNLKLSNSDAEAVARLLELYGDFQVKRLPSKENILQIDPIGCIPTEQLKQEITDLFNPQENIPNTALLYFAGRGLLQEYEDGNIESFLATSDTNKRDKYGVSLQWLRELLLKSPVQQQIVWLDCGYSGELLNFGENDIVNRNCDRFLITATRNYEPVYAEINKSGVLTQAILTSLNPIYQDHGKVTSWSMRDMIKAKIAKEKTHQTPGFYLTESPIIITGIKGTQWDNKYPDQKHIDYFHGENILEITEYCSIQNRQEILNDLLSSLSKTQPKIPEYDKLYSFLGSPKPIIYILDDYNDYISKQDGIFQVLASSINNFGKYYRYEQTSARDKFIKTLSRLCDFLNKLSLSFTVKTYPLNLCFQEHYPNIEQIRPTYNLIYQALNLNSYLDRILNDNSDQIAAFIIDLEWLPNLTDEQTQQQTDEQWWQEWKNIGVKAIHILSERYPEIPCLIFTDVQLVNETRTENSVNLEYLNFINLEKHLAKAVNRLYGCYQEVPFQQFNVNQTSPLWQTLINKLKLKLPLDKCKRGKAFTKLISGLFPTAQQVELIKILSGGKSQAQANFLVSPISRNHRLATRFIKIGAWFLIQKEYLAYQKVIQPRLNSYTANIIQRPILTEVDQNQMPWGALMYTLAGFPEDYQNLQSLNEVFTNYKDSDDGANFLVKCVRDTLEKVLFPLYQSSISKLPKKQPLWCWLGDVLPCFYTGILIPLIKIPGIEYLDENTKKSDVLIVPNMIINDIKNEELWQAGFSNLQELNTKLDTQNQYYQTNNLPDISPHNSEIFSQPYQKVLLSGWKLISVDVPDNEDEGNIILVHPILGIRVYLCGCSEDIKLRFGATWIRLGMQVNVLVYLDNKAQRLNNIYENLSGFDEFDNHDYSEVDLKIIRNFQYANKISPLCLPSPLNVFGEGFCHPDNYISILGYAAPIHGDLNLNNILYAANETVGWLIDFERVKEQGLVAYDLAKLEGEIWINHLLPYIKELATLSPEQVVDNCYKLLYCCLQSSEFSGDEAEFFRTKVKSDQKFAVISDALLNQITNLLKVIKSIRNFGFLKCQLTRQELQWALSAYFFNAARLHFSPRQDKKHNYITVLAFLVSAWHLIDIVPKYEINIISK</sequence>
<evidence type="ECO:0000313" key="3">
    <source>
        <dbReference type="Proteomes" id="UP001483337"/>
    </source>
</evidence>
<dbReference type="Proteomes" id="UP001483337">
    <property type="component" value="Chromosome"/>
</dbReference>
<dbReference type="EMBL" id="CP150886">
    <property type="protein sequence ID" value="WZB90048.1"/>
    <property type="molecule type" value="Genomic_DNA"/>
</dbReference>
<keyword evidence="3" id="KW-1185">Reference proteome</keyword>
<name>A0ABZ2UXB5_9CYAN</name>
<proteinExistence type="predicted"/>
<reference evidence="2 3" key="1">
    <citation type="submission" date="2024-04" db="EMBL/GenBank/DDBJ databases">
        <title>Okeanomitos corallinicola gen. &amp; sp. nov. (Nostocales, Cyanobacteria), a new toxic marine heterocyst-forming cyanobacterium from a coral reef.</title>
        <authorList>
            <person name="Li H."/>
            <person name="Li R."/>
            <person name="Kang J."/>
            <person name="Hii K.S."/>
            <person name="Mohamed H.F."/>
            <person name="Xu X."/>
            <person name="Luo Z."/>
        </authorList>
    </citation>
    <scope>NUCLEOTIDE SEQUENCE [LARGE SCALE GENOMIC DNA]</scope>
    <source>
        <strain evidence="2 3">TIOX110</strain>
    </source>
</reference>
<dbReference type="RefSeq" id="WP_353932943.1">
    <property type="nucleotide sequence ID" value="NZ_CP150886.1"/>
</dbReference>
<dbReference type="Pfam" id="PF19974">
    <property type="entry name" value="TCAD9"/>
    <property type="match status" value="1"/>
</dbReference>